<name>A0A1H3ZUP2_9EURY</name>
<organism evidence="1 3">
    <name type="scientific">Haloplanus vescus</name>
    <dbReference type="NCBI Taxonomy" id="555874"/>
    <lineage>
        <taxon>Archaea</taxon>
        <taxon>Methanobacteriati</taxon>
        <taxon>Methanobacteriota</taxon>
        <taxon>Stenosarchaea group</taxon>
        <taxon>Halobacteria</taxon>
        <taxon>Halobacteriales</taxon>
        <taxon>Haloferacaceae</taxon>
        <taxon>Haloplanus</taxon>
    </lineage>
</organism>
<dbReference type="EMBL" id="FNQT01000004">
    <property type="protein sequence ID" value="SEA29425.1"/>
    <property type="molecule type" value="Genomic_DNA"/>
</dbReference>
<dbReference type="EMBL" id="FNQT01000004">
    <property type="protein sequence ID" value="SEA27443.1"/>
    <property type="molecule type" value="Genomic_DNA"/>
</dbReference>
<keyword evidence="3" id="KW-1185">Reference proteome</keyword>
<gene>
    <name evidence="1" type="ORF">SAMN04488065_2479</name>
    <name evidence="2" type="ORF">SAMN04488065_2573</name>
</gene>
<evidence type="ECO:0000313" key="2">
    <source>
        <dbReference type="EMBL" id="SEA29425.1"/>
    </source>
</evidence>
<sequence length="54" mass="6167">MSWNSYSMVMRISYIIYSCTMSGSTVLIKSNIEFKINSLTITDPDLRKIAEVSK</sequence>
<dbReference type="AlphaFoldDB" id="A0A1H3ZUP2"/>
<evidence type="ECO:0000313" key="3">
    <source>
        <dbReference type="Proteomes" id="UP000236755"/>
    </source>
</evidence>
<proteinExistence type="predicted"/>
<evidence type="ECO:0000313" key="1">
    <source>
        <dbReference type="EMBL" id="SEA27443.1"/>
    </source>
</evidence>
<accession>A0A1H3ZUP2</accession>
<protein>
    <submittedName>
        <fullName evidence="1">Uncharacterized protein</fullName>
    </submittedName>
</protein>
<dbReference type="Proteomes" id="UP000236755">
    <property type="component" value="Unassembled WGS sequence"/>
</dbReference>
<reference evidence="1 3" key="1">
    <citation type="submission" date="2016-10" db="EMBL/GenBank/DDBJ databases">
        <authorList>
            <person name="de Groot N.N."/>
        </authorList>
    </citation>
    <scope>NUCLEOTIDE SEQUENCE [LARGE SCALE GENOMIC DNA]</scope>
    <source>
        <strain evidence="1 3">CGMCC 1.8712</strain>
    </source>
</reference>